<organism evidence="7 8">
    <name type="scientific">Habropoda laboriosa</name>
    <dbReference type="NCBI Taxonomy" id="597456"/>
    <lineage>
        <taxon>Eukaryota</taxon>
        <taxon>Metazoa</taxon>
        <taxon>Ecdysozoa</taxon>
        <taxon>Arthropoda</taxon>
        <taxon>Hexapoda</taxon>
        <taxon>Insecta</taxon>
        <taxon>Pterygota</taxon>
        <taxon>Neoptera</taxon>
        <taxon>Endopterygota</taxon>
        <taxon>Hymenoptera</taxon>
        <taxon>Apocrita</taxon>
        <taxon>Aculeata</taxon>
        <taxon>Apoidea</taxon>
        <taxon>Anthophila</taxon>
        <taxon>Apidae</taxon>
        <taxon>Habropoda</taxon>
    </lineage>
</organism>
<dbReference type="Proteomes" id="UP000053825">
    <property type="component" value="Unassembled WGS sequence"/>
</dbReference>
<evidence type="ECO:0000256" key="5">
    <source>
        <dbReference type="RuleBase" id="RU004379"/>
    </source>
</evidence>
<gene>
    <name evidence="7" type="ORF">WH47_02998</name>
</gene>
<evidence type="ECO:0000256" key="6">
    <source>
        <dbReference type="SAM" id="MobiDB-lite"/>
    </source>
</evidence>
<evidence type="ECO:0000256" key="1">
    <source>
        <dbReference type="ARBA" id="ARBA00004141"/>
    </source>
</evidence>
<evidence type="ECO:0000313" key="7">
    <source>
        <dbReference type="EMBL" id="KOC61741.1"/>
    </source>
</evidence>
<comment type="similarity">
    <text evidence="5">Belongs to the BI1 family.</text>
</comment>
<feature type="transmembrane region" description="Helical" evidence="5">
    <location>
        <begin position="148"/>
        <end position="169"/>
    </location>
</feature>
<feature type="transmembrane region" description="Helical" evidence="5">
    <location>
        <begin position="206"/>
        <end position="224"/>
    </location>
</feature>
<feature type="non-terminal residue" evidence="7">
    <location>
        <position position="1"/>
    </location>
</feature>
<name>A0A0L7QTD7_9HYME</name>
<evidence type="ECO:0000256" key="3">
    <source>
        <dbReference type="ARBA" id="ARBA00022989"/>
    </source>
</evidence>
<proteinExistence type="inferred from homology"/>
<evidence type="ECO:0000256" key="2">
    <source>
        <dbReference type="ARBA" id="ARBA00022692"/>
    </source>
</evidence>
<feature type="transmembrane region" description="Helical" evidence="5">
    <location>
        <begin position="230"/>
        <end position="247"/>
    </location>
</feature>
<dbReference type="EMBL" id="KQ414755">
    <property type="protein sequence ID" value="KOC61741.1"/>
    <property type="molecule type" value="Genomic_DNA"/>
</dbReference>
<keyword evidence="3 5" id="KW-1133">Transmembrane helix</keyword>
<dbReference type="OrthoDB" id="7933078at2759"/>
<dbReference type="CDD" id="cd10428">
    <property type="entry name" value="LFG_like"/>
    <property type="match status" value="1"/>
</dbReference>
<keyword evidence="8" id="KW-1185">Reference proteome</keyword>
<dbReference type="GO" id="GO:0016020">
    <property type="term" value="C:membrane"/>
    <property type="evidence" value="ECO:0007669"/>
    <property type="project" value="UniProtKB-SubCell"/>
</dbReference>
<evidence type="ECO:0000313" key="8">
    <source>
        <dbReference type="Proteomes" id="UP000053825"/>
    </source>
</evidence>
<comment type="subcellular location">
    <subcellularLocation>
        <location evidence="1">Membrane</location>
        <topology evidence="1">Multi-pass membrane protein</topology>
    </subcellularLocation>
</comment>
<feature type="transmembrane region" description="Helical" evidence="5">
    <location>
        <begin position="86"/>
        <end position="108"/>
    </location>
</feature>
<dbReference type="PANTHER" id="PTHR23291:SF47">
    <property type="entry name" value="TRANSMEMBRANE BAX INHIBITOR MOTIF CONTAINING 7"/>
    <property type="match status" value="1"/>
</dbReference>
<dbReference type="Pfam" id="PF01027">
    <property type="entry name" value="Bax1-I"/>
    <property type="match status" value="1"/>
</dbReference>
<dbReference type="PANTHER" id="PTHR23291">
    <property type="entry name" value="BAX INHIBITOR-RELATED"/>
    <property type="match status" value="1"/>
</dbReference>
<reference evidence="7 8" key="1">
    <citation type="submission" date="2015-07" db="EMBL/GenBank/DDBJ databases">
        <title>The genome of Habropoda laboriosa.</title>
        <authorList>
            <person name="Pan H."/>
            <person name="Kapheim K."/>
        </authorList>
    </citation>
    <scope>NUCLEOTIDE SEQUENCE [LARGE SCALE GENOMIC DNA]</scope>
    <source>
        <strain evidence="7">0110345459</strain>
    </source>
</reference>
<dbReference type="InterPro" id="IPR006214">
    <property type="entry name" value="Bax_inhibitor_1-related"/>
</dbReference>
<dbReference type="STRING" id="597456.A0A0L7QTD7"/>
<sequence>QKPGYPPQDPYNPEYPPPYGAQPPGPGFVPPGVPPYGQVPPTGPSFGTIPQPGMFGSTYSEDHAQPEVKRFDFSEKSIRNGFIRKVYSILMCQLLITVSMIALFLYHQPTRKWVMVHPEMLWICIALIIVLTICMVCCTTVRRKTPMNFVFLFIFTIAESFLLGTISSLYKSEEVLLAVGITAAVCLALTLFSFQTKYDFTALNGILFVALFIFIIFGIVAMIWQGRTMTIVYSSIGALLFSVYLVYDTQMLMGGGHKYQISPEEYIFATLNLYVDIINIFLHILAILGSSRGN</sequence>
<feature type="transmembrane region" description="Helical" evidence="5">
    <location>
        <begin position="175"/>
        <end position="194"/>
    </location>
</feature>
<keyword evidence="2 5" id="KW-0812">Transmembrane</keyword>
<dbReference type="AlphaFoldDB" id="A0A0L7QTD7"/>
<feature type="transmembrane region" description="Helical" evidence="5">
    <location>
        <begin position="120"/>
        <end position="141"/>
    </location>
</feature>
<protein>
    <submittedName>
        <fullName evidence="7">Protein lifeguard 1</fullName>
    </submittedName>
</protein>
<feature type="transmembrane region" description="Helical" evidence="5">
    <location>
        <begin position="267"/>
        <end position="288"/>
    </location>
</feature>
<feature type="region of interest" description="Disordered" evidence="6">
    <location>
        <begin position="1"/>
        <end position="42"/>
    </location>
</feature>
<evidence type="ECO:0000256" key="4">
    <source>
        <dbReference type="ARBA" id="ARBA00023136"/>
    </source>
</evidence>
<accession>A0A0L7QTD7</accession>
<keyword evidence="4 5" id="KW-0472">Membrane</keyword>